<dbReference type="Proteomes" id="UP001596461">
    <property type="component" value="Unassembled WGS sequence"/>
</dbReference>
<keyword evidence="1" id="KW-0472">Membrane</keyword>
<evidence type="ECO:0000313" key="3">
    <source>
        <dbReference type="Proteomes" id="UP001596461"/>
    </source>
</evidence>
<evidence type="ECO:0000313" key="2">
    <source>
        <dbReference type="EMBL" id="MFC7068358.1"/>
    </source>
</evidence>
<gene>
    <name evidence="2" type="ORF">ACFQL9_01790</name>
</gene>
<reference evidence="2 3" key="1">
    <citation type="journal article" date="2019" name="Int. J. Syst. Evol. Microbiol.">
        <title>The Global Catalogue of Microorganisms (GCM) 10K type strain sequencing project: providing services to taxonomists for standard genome sequencing and annotation.</title>
        <authorList>
            <consortium name="The Broad Institute Genomics Platform"/>
            <consortium name="The Broad Institute Genome Sequencing Center for Infectious Disease"/>
            <person name="Wu L."/>
            <person name="Ma J."/>
        </authorList>
    </citation>
    <scope>NUCLEOTIDE SEQUENCE [LARGE SCALE GENOMIC DNA]</scope>
    <source>
        <strain evidence="2 3">DT31</strain>
    </source>
</reference>
<name>A0ABD5W9J4_9EURY</name>
<keyword evidence="1" id="KW-1133">Transmembrane helix</keyword>
<dbReference type="RefSeq" id="WP_284031519.1">
    <property type="nucleotide sequence ID" value="NZ_CP126154.1"/>
</dbReference>
<sequence length="158" mass="15176">MVTRSTTDSASRTADAAAPRAAVVTAVTAEASPLRRRALVALALALLATVVSRVVAAVALSPAAAAFDPLGIAPLAVAATVATLGAAAVYAVLPRVTDAPDRAFLAVSAVVLVASFVPVVGVAPSLPGATTGGLVVLGVAHVLVAAGIVGGLTGRVLG</sequence>
<dbReference type="AlphaFoldDB" id="A0ABD5W9J4"/>
<keyword evidence="1" id="KW-0812">Transmembrane</keyword>
<feature type="transmembrane region" description="Helical" evidence="1">
    <location>
        <begin position="105"/>
        <end position="126"/>
    </location>
</feature>
<feature type="transmembrane region" description="Helical" evidence="1">
    <location>
        <begin position="72"/>
        <end position="93"/>
    </location>
</feature>
<feature type="transmembrane region" description="Helical" evidence="1">
    <location>
        <begin position="132"/>
        <end position="152"/>
    </location>
</feature>
<dbReference type="EMBL" id="JBHTAH010000001">
    <property type="protein sequence ID" value="MFC7068358.1"/>
    <property type="molecule type" value="Genomic_DNA"/>
</dbReference>
<proteinExistence type="predicted"/>
<protein>
    <submittedName>
        <fullName evidence="2">DUF6069 family protein</fullName>
    </submittedName>
</protein>
<keyword evidence="3" id="KW-1185">Reference proteome</keyword>
<accession>A0ABD5W9J4</accession>
<dbReference type="InterPro" id="IPR045713">
    <property type="entry name" value="DUF6069"/>
</dbReference>
<evidence type="ECO:0000256" key="1">
    <source>
        <dbReference type="SAM" id="Phobius"/>
    </source>
</evidence>
<dbReference type="GeneID" id="81126425"/>
<comment type="caution">
    <text evidence="2">The sequence shown here is derived from an EMBL/GenBank/DDBJ whole genome shotgun (WGS) entry which is preliminary data.</text>
</comment>
<dbReference type="Pfam" id="PF19545">
    <property type="entry name" value="DUF6069"/>
    <property type="match status" value="1"/>
</dbReference>
<organism evidence="2 3">
    <name type="scientific">Halobaculum lipolyticum</name>
    <dbReference type="NCBI Taxonomy" id="3032001"/>
    <lineage>
        <taxon>Archaea</taxon>
        <taxon>Methanobacteriati</taxon>
        <taxon>Methanobacteriota</taxon>
        <taxon>Stenosarchaea group</taxon>
        <taxon>Halobacteria</taxon>
        <taxon>Halobacteriales</taxon>
        <taxon>Haloferacaceae</taxon>
        <taxon>Halobaculum</taxon>
    </lineage>
</organism>
<feature type="transmembrane region" description="Helical" evidence="1">
    <location>
        <begin position="38"/>
        <end position="60"/>
    </location>
</feature>